<keyword evidence="3" id="KW-1185">Reference proteome</keyword>
<dbReference type="AlphaFoldDB" id="G7GRE1"/>
<proteinExistence type="predicted"/>
<protein>
    <submittedName>
        <fullName evidence="2">Putative hydrolase</fullName>
    </submittedName>
</protein>
<accession>G7GRE1</accession>
<keyword evidence="2" id="KW-0378">Hydrolase</keyword>
<dbReference type="InterPro" id="IPR001466">
    <property type="entry name" value="Beta-lactam-related"/>
</dbReference>
<reference evidence="2 3" key="1">
    <citation type="submission" date="2011-11" db="EMBL/GenBank/DDBJ databases">
        <title>Whole genome shotgun sequence of Gordonia amarae NBRC 15530.</title>
        <authorList>
            <person name="Takarada H."/>
            <person name="Hosoyama A."/>
            <person name="Tsuchikane K."/>
            <person name="Katsumata H."/>
            <person name="Yamazaki S."/>
            <person name="Fujita N."/>
        </authorList>
    </citation>
    <scope>NUCLEOTIDE SEQUENCE [LARGE SCALE GENOMIC DNA]</scope>
    <source>
        <strain evidence="2 3">NBRC 15530</strain>
    </source>
</reference>
<comment type="caution">
    <text evidence="2">The sequence shown here is derived from an EMBL/GenBank/DDBJ whole genome shotgun (WGS) entry which is preliminary data.</text>
</comment>
<dbReference type="Gene3D" id="3.40.710.10">
    <property type="entry name" value="DD-peptidase/beta-lactamase superfamily"/>
    <property type="match status" value="1"/>
</dbReference>
<evidence type="ECO:0000313" key="2">
    <source>
        <dbReference type="EMBL" id="GAB06166.1"/>
    </source>
</evidence>
<organism evidence="2 3">
    <name type="scientific">Gordonia amarae NBRC 15530</name>
    <dbReference type="NCBI Taxonomy" id="1075090"/>
    <lineage>
        <taxon>Bacteria</taxon>
        <taxon>Bacillati</taxon>
        <taxon>Actinomycetota</taxon>
        <taxon>Actinomycetes</taxon>
        <taxon>Mycobacteriales</taxon>
        <taxon>Gordoniaceae</taxon>
        <taxon>Gordonia</taxon>
    </lineage>
</organism>
<dbReference type="PANTHER" id="PTHR46825:SF9">
    <property type="entry name" value="BETA-LACTAMASE-RELATED DOMAIN-CONTAINING PROTEIN"/>
    <property type="match status" value="1"/>
</dbReference>
<dbReference type="InterPro" id="IPR012338">
    <property type="entry name" value="Beta-lactam/transpept-like"/>
</dbReference>
<gene>
    <name evidence="2" type="ORF">GOAMR_48_00770</name>
</gene>
<dbReference type="STRING" id="1075090.GOAMR_48_00770"/>
<sequence length="504" mass="53608">MTGDTMIGQVADTALTSMLDSGALRVAPAAVAAVTYAGRVVAAHTHGEPRRDGAATTARTVFRIASMSKSFLAATALSLAEDGTLDLHARARTLVPELSSARYGSEQIDPTLDDLLCNRAGLAEDNPWGDEHLGESREWLTGVLTDGLRLPITPGTEYRYSNLGIALVGRAIEVLTGRSVFDVVRERILEPLGLADTRNEASSYPADADLAYGFRTFDGGATFAPEPFLASGALGCIGDLFSTVGDIATWMGFLGAAFGPSGTGEVLSAAARRRMQTPRTVIPTTNRHAGDRELDGAGYGYGLVVELDHRFGRVCAHSGSLPGFGSHMRWHPATGFGVVVFGNSDDFPAARVATDILADVLTRLDAPAETIRPWPETLAAAEELDSIVRGRRPIAAAAGLFTRNVLRDIPVEVRERRLSEALSATGSIVDDGRDFTERIVSASDPAHLRWSIQCQRGALLCDIDLIGLNTPLVQRFSMSVADAGGRKPEGEPSLVTDHYRVVAG</sequence>
<dbReference type="GO" id="GO:0016787">
    <property type="term" value="F:hydrolase activity"/>
    <property type="evidence" value="ECO:0007669"/>
    <property type="project" value="UniProtKB-KW"/>
</dbReference>
<dbReference type="RefSeq" id="WP_005188677.1">
    <property type="nucleotide sequence ID" value="NZ_BAED01000048.1"/>
</dbReference>
<dbReference type="eggNOG" id="COG1680">
    <property type="taxonomic scope" value="Bacteria"/>
</dbReference>
<feature type="domain" description="Beta-lactamase-related" evidence="1">
    <location>
        <begin position="27"/>
        <end position="356"/>
    </location>
</feature>
<dbReference type="PANTHER" id="PTHR46825">
    <property type="entry name" value="D-ALANYL-D-ALANINE-CARBOXYPEPTIDASE/ENDOPEPTIDASE AMPH"/>
    <property type="match status" value="1"/>
</dbReference>
<dbReference type="InterPro" id="IPR050491">
    <property type="entry name" value="AmpC-like"/>
</dbReference>
<dbReference type="SUPFAM" id="SSF56601">
    <property type="entry name" value="beta-lactamase/transpeptidase-like"/>
    <property type="match status" value="1"/>
</dbReference>
<dbReference type="Proteomes" id="UP000006023">
    <property type="component" value="Unassembled WGS sequence"/>
</dbReference>
<evidence type="ECO:0000259" key="1">
    <source>
        <dbReference type="Pfam" id="PF00144"/>
    </source>
</evidence>
<dbReference type="Pfam" id="PF00144">
    <property type="entry name" value="Beta-lactamase"/>
    <property type="match status" value="1"/>
</dbReference>
<dbReference type="EMBL" id="BAED01000048">
    <property type="protein sequence ID" value="GAB06166.1"/>
    <property type="molecule type" value="Genomic_DNA"/>
</dbReference>
<name>G7GRE1_9ACTN</name>
<evidence type="ECO:0000313" key="3">
    <source>
        <dbReference type="Proteomes" id="UP000006023"/>
    </source>
</evidence>